<keyword evidence="5" id="KW-1278">Translocase</keyword>
<dbReference type="PROSITE" id="PS50893">
    <property type="entry name" value="ABC_TRANSPORTER_2"/>
    <property type="match status" value="1"/>
</dbReference>
<sequence length="256" mass="26591">MTLLSARGLAFGYPGREIGRGVDLDLAAGEALALLGPNGGGKTTLLKTLLGLLPARAGTIRVEGRPLAALSARARARAMAYVPQAAASAFAFSARAVVLMGRTSRAGLFAPPGRADHAAAEAALARMGIGHLAERPVTRLSGGERQLVLVARALAQEPRVVVLDEPTASLDFGNQGRVMREILRLRADGLGLLFTTHDPNQAARYADRALLLRGGTPLAEGPVARTLDAAALSRLYGVPVEEVRDPASGARAFLPG</sequence>
<evidence type="ECO:0000259" key="7">
    <source>
        <dbReference type="PROSITE" id="PS50893"/>
    </source>
</evidence>
<dbReference type="InterPro" id="IPR003439">
    <property type="entry name" value="ABC_transporter-like_ATP-bd"/>
</dbReference>
<dbReference type="SUPFAM" id="SSF52540">
    <property type="entry name" value="P-loop containing nucleoside triphosphate hydrolases"/>
    <property type="match status" value="1"/>
</dbReference>
<keyword evidence="4 8" id="KW-0067">ATP-binding</keyword>
<feature type="domain" description="ABC transporter" evidence="7">
    <location>
        <begin position="4"/>
        <end position="239"/>
    </location>
</feature>
<reference evidence="8" key="2">
    <citation type="submission" date="2021-08" db="EMBL/GenBank/DDBJ databases">
        <authorList>
            <person name="Tani A."/>
            <person name="Ola A."/>
            <person name="Ogura Y."/>
            <person name="Katsura K."/>
            <person name="Hayashi T."/>
        </authorList>
    </citation>
    <scope>NUCLEOTIDE SEQUENCE</scope>
    <source>
        <strain evidence="8">KCTC 52305</strain>
    </source>
</reference>
<reference evidence="8" key="1">
    <citation type="journal article" date="2021" name="Front. Microbiol.">
        <title>Comprehensive Comparative Genomics and Phenotyping of Methylobacterium Species.</title>
        <authorList>
            <person name="Alessa O."/>
            <person name="Ogura Y."/>
            <person name="Fujitani Y."/>
            <person name="Takami H."/>
            <person name="Hayashi T."/>
            <person name="Sahin N."/>
            <person name="Tani A."/>
        </authorList>
    </citation>
    <scope>NUCLEOTIDE SEQUENCE</scope>
    <source>
        <strain evidence="8">KCTC 52305</strain>
    </source>
</reference>
<gene>
    <name evidence="8" type="ORF">OPKNFCMD_4196</name>
</gene>
<dbReference type="SMART" id="SM00382">
    <property type="entry name" value="AAA"/>
    <property type="match status" value="1"/>
</dbReference>
<dbReference type="Pfam" id="PF00005">
    <property type="entry name" value="ABC_tran"/>
    <property type="match status" value="1"/>
</dbReference>
<keyword evidence="3" id="KW-0547">Nucleotide-binding</keyword>
<dbReference type="EMBL" id="BPQH01000013">
    <property type="protein sequence ID" value="GJD51442.1"/>
    <property type="molecule type" value="Genomic_DNA"/>
</dbReference>
<evidence type="ECO:0000256" key="2">
    <source>
        <dbReference type="ARBA" id="ARBA00022448"/>
    </source>
</evidence>
<evidence type="ECO:0000256" key="4">
    <source>
        <dbReference type="ARBA" id="ARBA00022840"/>
    </source>
</evidence>
<dbReference type="InterPro" id="IPR003593">
    <property type="entry name" value="AAA+_ATPase"/>
</dbReference>
<dbReference type="Proteomes" id="UP001055167">
    <property type="component" value="Unassembled WGS sequence"/>
</dbReference>
<proteinExistence type="inferred from homology"/>
<dbReference type="RefSeq" id="WP_128561337.1">
    <property type="nucleotide sequence ID" value="NZ_BPQH01000013.1"/>
</dbReference>
<evidence type="ECO:0000256" key="3">
    <source>
        <dbReference type="ARBA" id="ARBA00022741"/>
    </source>
</evidence>
<evidence type="ECO:0000256" key="1">
    <source>
        <dbReference type="ARBA" id="ARBA00005417"/>
    </source>
</evidence>
<dbReference type="InterPro" id="IPR027417">
    <property type="entry name" value="P-loop_NTPase"/>
</dbReference>
<comment type="similarity">
    <text evidence="1">Belongs to the ABC transporter superfamily.</text>
</comment>
<comment type="function">
    <text evidence="6">Part of the ABC transporter complex HmuTUV involved in hemin import. Responsible for energy coupling to the transport system.</text>
</comment>
<evidence type="ECO:0000313" key="8">
    <source>
        <dbReference type="EMBL" id="GJD51442.1"/>
    </source>
</evidence>
<name>A0ABQ4R3X0_9HYPH</name>
<dbReference type="Gene3D" id="3.40.50.300">
    <property type="entry name" value="P-loop containing nucleotide triphosphate hydrolases"/>
    <property type="match status" value="1"/>
</dbReference>
<keyword evidence="2" id="KW-0813">Transport</keyword>
<dbReference type="PROSITE" id="PS00211">
    <property type="entry name" value="ABC_TRANSPORTER_1"/>
    <property type="match status" value="1"/>
</dbReference>
<dbReference type="InterPro" id="IPR017871">
    <property type="entry name" value="ABC_transporter-like_CS"/>
</dbReference>
<accession>A0ABQ4R3X0</accession>
<dbReference type="PANTHER" id="PTHR42794:SF1">
    <property type="entry name" value="HEMIN IMPORT ATP-BINDING PROTEIN HMUV"/>
    <property type="match status" value="1"/>
</dbReference>
<dbReference type="GO" id="GO:0005524">
    <property type="term" value="F:ATP binding"/>
    <property type="evidence" value="ECO:0007669"/>
    <property type="project" value="UniProtKB-KW"/>
</dbReference>
<organism evidence="8 9">
    <name type="scientific">Methylobacterium crusticola</name>
    <dbReference type="NCBI Taxonomy" id="1697972"/>
    <lineage>
        <taxon>Bacteria</taxon>
        <taxon>Pseudomonadati</taxon>
        <taxon>Pseudomonadota</taxon>
        <taxon>Alphaproteobacteria</taxon>
        <taxon>Hyphomicrobiales</taxon>
        <taxon>Methylobacteriaceae</taxon>
        <taxon>Methylobacterium</taxon>
    </lineage>
</organism>
<evidence type="ECO:0000313" key="9">
    <source>
        <dbReference type="Proteomes" id="UP001055167"/>
    </source>
</evidence>
<keyword evidence="9" id="KW-1185">Reference proteome</keyword>
<protein>
    <submittedName>
        <fullName evidence="8">ABC transporter ATP-binding protein</fullName>
    </submittedName>
</protein>
<dbReference type="PANTHER" id="PTHR42794">
    <property type="entry name" value="HEMIN IMPORT ATP-BINDING PROTEIN HMUV"/>
    <property type="match status" value="1"/>
</dbReference>
<evidence type="ECO:0000256" key="6">
    <source>
        <dbReference type="ARBA" id="ARBA00037066"/>
    </source>
</evidence>
<evidence type="ECO:0000256" key="5">
    <source>
        <dbReference type="ARBA" id="ARBA00022967"/>
    </source>
</evidence>
<comment type="caution">
    <text evidence="8">The sequence shown here is derived from an EMBL/GenBank/DDBJ whole genome shotgun (WGS) entry which is preliminary data.</text>
</comment>